<proteinExistence type="predicted"/>
<evidence type="ECO:0000313" key="6">
    <source>
        <dbReference type="EMBL" id="OGL46988.1"/>
    </source>
</evidence>
<dbReference type="GO" id="GO:0000166">
    <property type="term" value="F:nucleotide binding"/>
    <property type="evidence" value="ECO:0007669"/>
    <property type="project" value="UniProtKB-KW"/>
</dbReference>
<dbReference type="PANTHER" id="PTHR11846">
    <property type="entry name" value="ADENYLOSUCCINATE SYNTHETASE"/>
    <property type="match status" value="1"/>
</dbReference>
<keyword evidence="1" id="KW-0436">Ligase</keyword>
<dbReference type="InterPro" id="IPR042110">
    <property type="entry name" value="Adenylosuccinate_synth_dom2"/>
</dbReference>
<gene>
    <name evidence="6" type="ORF">A2161_13715</name>
</gene>
<dbReference type="PANTHER" id="PTHR11846:SF0">
    <property type="entry name" value="ADENYLOSUCCINATE SYNTHETASE"/>
    <property type="match status" value="1"/>
</dbReference>
<dbReference type="Proteomes" id="UP000179266">
    <property type="component" value="Unassembled WGS sequence"/>
</dbReference>
<dbReference type="InterPro" id="IPR042109">
    <property type="entry name" value="Adenylosuccinate_synth_dom1"/>
</dbReference>
<organism evidence="6 7">
    <name type="scientific">Candidatus Schekmanbacteria bacterium RBG_13_48_7</name>
    <dbReference type="NCBI Taxonomy" id="1817878"/>
    <lineage>
        <taxon>Bacteria</taxon>
        <taxon>Candidatus Schekmaniibacteriota</taxon>
    </lineage>
</organism>
<keyword evidence="3" id="KW-0547">Nucleotide-binding</keyword>
<evidence type="ECO:0000256" key="3">
    <source>
        <dbReference type="ARBA" id="ARBA00022741"/>
    </source>
</evidence>
<keyword evidence="5" id="KW-0460">Magnesium</keyword>
<evidence type="ECO:0000256" key="2">
    <source>
        <dbReference type="ARBA" id="ARBA00022723"/>
    </source>
</evidence>
<sequence length="342" mass="39633">MNPNQSVIRYSGGHQVGHCVRIKNDKHIFSNFGAGTLRGLPTIWNAKTCDPVGFIREYKDIVDYAPRIWVNPMCPVTTPFDKVANVIDELTKKESHGSIGVGFGATIQREADNYHLYFCDLRYYEILRSKLDKIEEYYAEKKIFVNHEDIVQFLHDWEEMFRFASINKPGWVHEIWESSQGLMLDMDYGIFPNVTRSRVGTQEITYLPEFDEIYLVTRAYQTRHGNGYCSKHVFKPSAKDETNLNNEFQGEFKTRLLDIDLINYAMNIDEGIRNHLNKNLVITCLDHMNKYAITIGGQIVDFKTENEFIEFIIKNIPPIEKVFLSHGPTAEDITLFKPETIV</sequence>
<dbReference type="GO" id="GO:0005737">
    <property type="term" value="C:cytoplasm"/>
    <property type="evidence" value="ECO:0007669"/>
    <property type="project" value="TreeGrafter"/>
</dbReference>
<keyword evidence="2" id="KW-0479">Metal-binding</keyword>
<dbReference type="GO" id="GO:0046040">
    <property type="term" value="P:IMP metabolic process"/>
    <property type="evidence" value="ECO:0007669"/>
    <property type="project" value="TreeGrafter"/>
</dbReference>
<protein>
    <submittedName>
        <fullName evidence="6">Uncharacterized protein</fullName>
    </submittedName>
</protein>
<dbReference type="InterPro" id="IPR001114">
    <property type="entry name" value="Adenylosuccinate_synthetase"/>
</dbReference>
<dbReference type="EMBL" id="MGDD01000103">
    <property type="protein sequence ID" value="OGL46988.1"/>
    <property type="molecule type" value="Genomic_DNA"/>
</dbReference>
<evidence type="ECO:0000256" key="1">
    <source>
        <dbReference type="ARBA" id="ARBA00022598"/>
    </source>
</evidence>
<dbReference type="GO" id="GO:0004019">
    <property type="term" value="F:adenylosuccinate synthase activity"/>
    <property type="evidence" value="ECO:0007669"/>
    <property type="project" value="InterPro"/>
</dbReference>
<evidence type="ECO:0000256" key="5">
    <source>
        <dbReference type="ARBA" id="ARBA00022842"/>
    </source>
</evidence>
<dbReference type="Gene3D" id="3.40.440.10">
    <property type="entry name" value="Adenylosuccinate Synthetase, subunit A, domain 1"/>
    <property type="match status" value="1"/>
</dbReference>
<dbReference type="GO" id="GO:0044208">
    <property type="term" value="P:'de novo' AMP biosynthetic process"/>
    <property type="evidence" value="ECO:0007669"/>
    <property type="project" value="TreeGrafter"/>
</dbReference>
<evidence type="ECO:0000313" key="7">
    <source>
        <dbReference type="Proteomes" id="UP000179266"/>
    </source>
</evidence>
<accession>A0A1F7S113</accession>
<dbReference type="Pfam" id="PF00709">
    <property type="entry name" value="Adenylsucc_synt"/>
    <property type="match status" value="1"/>
</dbReference>
<reference evidence="6 7" key="1">
    <citation type="journal article" date="2016" name="Nat. Commun.">
        <title>Thousands of microbial genomes shed light on interconnected biogeochemical processes in an aquifer system.</title>
        <authorList>
            <person name="Anantharaman K."/>
            <person name="Brown C.T."/>
            <person name="Hug L.A."/>
            <person name="Sharon I."/>
            <person name="Castelle C.J."/>
            <person name="Probst A.J."/>
            <person name="Thomas B.C."/>
            <person name="Singh A."/>
            <person name="Wilkins M.J."/>
            <person name="Karaoz U."/>
            <person name="Brodie E.L."/>
            <person name="Williams K.H."/>
            <person name="Hubbard S.S."/>
            <person name="Banfield J.F."/>
        </authorList>
    </citation>
    <scope>NUCLEOTIDE SEQUENCE [LARGE SCALE GENOMIC DNA]</scope>
</reference>
<dbReference type="AlphaFoldDB" id="A0A1F7S113"/>
<dbReference type="SUPFAM" id="SSF52540">
    <property type="entry name" value="P-loop containing nucleoside triphosphate hydrolases"/>
    <property type="match status" value="1"/>
</dbReference>
<dbReference type="GO" id="GO:0046872">
    <property type="term" value="F:metal ion binding"/>
    <property type="evidence" value="ECO:0007669"/>
    <property type="project" value="UniProtKB-KW"/>
</dbReference>
<comment type="caution">
    <text evidence="6">The sequence shown here is derived from an EMBL/GenBank/DDBJ whole genome shotgun (WGS) entry which is preliminary data.</text>
</comment>
<name>A0A1F7S113_9BACT</name>
<dbReference type="SMART" id="SM00788">
    <property type="entry name" value="Adenylsucc_synt"/>
    <property type="match status" value="1"/>
</dbReference>
<keyword evidence="4" id="KW-0658">Purine biosynthesis</keyword>
<evidence type="ECO:0000256" key="4">
    <source>
        <dbReference type="ARBA" id="ARBA00022755"/>
    </source>
</evidence>
<dbReference type="InterPro" id="IPR027417">
    <property type="entry name" value="P-loop_NTPase"/>
</dbReference>
<dbReference type="Gene3D" id="1.10.300.10">
    <property type="entry name" value="Adenylosuccinate Synthetase, subunit A, domain 2"/>
    <property type="match status" value="1"/>
</dbReference>